<dbReference type="GO" id="GO:0005525">
    <property type="term" value="F:GTP binding"/>
    <property type="evidence" value="ECO:0007669"/>
    <property type="project" value="InterPro"/>
</dbReference>
<dbReference type="Proteomes" id="UP000236990">
    <property type="component" value="Unassembled WGS sequence"/>
</dbReference>
<dbReference type="InterPro" id="IPR004161">
    <property type="entry name" value="EFTu-like_2"/>
</dbReference>
<feature type="domain" description="Translation elongation factor EFTu-like" evidence="1">
    <location>
        <begin position="11"/>
        <end position="81"/>
    </location>
</feature>
<evidence type="ECO:0000259" key="1">
    <source>
        <dbReference type="Pfam" id="PF03144"/>
    </source>
</evidence>
<proteinExistence type="predicted"/>
<dbReference type="SUPFAM" id="SSF50447">
    <property type="entry name" value="Translation proteins"/>
    <property type="match status" value="1"/>
</dbReference>
<sequence>MALLDYNDYVGRVGIGRVFRGTIKVGDSVSVMKLDGSKKNFRVTKLFGFFGLQRLEINEAHAGDLVAVSGMEDINVGETVADSANPEACQSYGLTNQLYK</sequence>
<dbReference type="InterPro" id="IPR047042">
    <property type="entry name" value="BipA_II"/>
</dbReference>
<gene>
    <name evidence="2" type="ORF">S101258_02982</name>
</gene>
<name>A0A2S3U2W5_LACPN</name>
<dbReference type="AlphaFoldDB" id="A0A2S3U2W5"/>
<dbReference type="InterPro" id="IPR009000">
    <property type="entry name" value="Transl_B-barrel_sf"/>
</dbReference>
<accession>A0A2S3U2W5</accession>
<dbReference type="Gene3D" id="2.40.30.10">
    <property type="entry name" value="Translation factors"/>
    <property type="match status" value="1"/>
</dbReference>
<evidence type="ECO:0000313" key="3">
    <source>
        <dbReference type="Proteomes" id="UP000236990"/>
    </source>
</evidence>
<reference evidence="2 3" key="1">
    <citation type="submission" date="2017-06" db="EMBL/GenBank/DDBJ databases">
        <title>Genome sequence of Lactobacillus plantarum subsp. plantarum strain SRCM101258.</title>
        <authorList>
            <person name="Cho S.H."/>
        </authorList>
    </citation>
    <scope>NUCLEOTIDE SEQUENCE [LARGE SCALE GENOMIC DNA]</scope>
    <source>
        <strain evidence="2 3">SRCM101258</strain>
    </source>
</reference>
<comment type="caution">
    <text evidence="2">The sequence shown here is derived from an EMBL/GenBank/DDBJ whole genome shotgun (WGS) entry which is preliminary data.</text>
</comment>
<organism evidence="2 3">
    <name type="scientific">Lactiplantibacillus plantarum subsp. plantarum</name>
    <dbReference type="NCBI Taxonomy" id="337330"/>
    <lineage>
        <taxon>Bacteria</taxon>
        <taxon>Bacillati</taxon>
        <taxon>Bacillota</taxon>
        <taxon>Bacilli</taxon>
        <taxon>Lactobacillales</taxon>
        <taxon>Lactobacillaceae</taxon>
        <taxon>Lactiplantibacillus</taxon>
    </lineage>
</organism>
<protein>
    <submittedName>
        <fullName evidence="2">GTP-binding protein TypA/BipA like protein</fullName>
    </submittedName>
</protein>
<dbReference type="Pfam" id="PF03144">
    <property type="entry name" value="GTP_EFTU_D2"/>
    <property type="match status" value="1"/>
</dbReference>
<dbReference type="EMBL" id="NKCZ01000124">
    <property type="protein sequence ID" value="POD82115.1"/>
    <property type="molecule type" value="Genomic_DNA"/>
</dbReference>
<dbReference type="CDD" id="cd03691">
    <property type="entry name" value="BipA_TypA_II"/>
    <property type="match status" value="1"/>
</dbReference>
<evidence type="ECO:0000313" key="2">
    <source>
        <dbReference type="EMBL" id="POD82115.1"/>
    </source>
</evidence>
<dbReference type="FunFam" id="2.40.30.10:FF:000016">
    <property type="entry name" value="GTP-binding protein TypA"/>
    <property type="match status" value="1"/>
</dbReference>